<dbReference type="PANTHER" id="PTHR34848:SF1">
    <property type="entry name" value="BIFUNCTIONAL ADENOSYLCOBALAMIN BIOSYNTHESIS PROTEIN COBU"/>
    <property type="match status" value="1"/>
</dbReference>
<gene>
    <name evidence="20" type="ORF">CSW41_08515</name>
</gene>
<dbReference type="AlphaFoldDB" id="A0A430RKP7"/>
<evidence type="ECO:0000256" key="1">
    <source>
        <dbReference type="ARBA" id="ARBA00000312"/>
    </source>
</evidence>
<dbReference type="CDD" id="cd00544">
    <property type="entry name" value="CobU"/>
    <property type="match status" value="1"/>
</dbReference>
<evidence type="ECO:0000256" key="5">
    <source>
        <dbReference type="ARBA" id="ARBA00004692"/>
    </source>
</evidence>
<accession>A0A430RKP7</accession>
<keyword evidence="14" id="KW-0067">ATP-binding</keyword>
<evidence type="ECO:0000256" key="11">
    <source>
        <dbReference type="ARBA" id="ARBA00022679"/>
    </source>
</evidence>
<evidence type="ECO:0000256" key="3">
    <source>
        <dbReference type="ARBA" id="ARBA00001522"/>
    </source>
</evidence>
<dbReference type="EMBL" id="PELV01000291">
    <property type="protein sequence ID" value="RTH17248.1"/>
    <property type="molecule type" value="Genomic_DNA"/>
</dbReference>
<dbReference type="InterPro" id="IPR003203">
    <property type="entry name" value="CobU/CobP"/>
</dbReference>
<dbReference type="UniPathway" id="UPA00148">
    <property type="reaction ID" value="UER00236"/>
</dbReference>
<keyword evidence="12 19" id="KW-0547">Nucleotide-binding</keyword>
<dbReference type="Pfam" id="PF02283">
    <property type="entry name" value="CobU"/>
    <property type="match status" value="1"/>
</dbReference>
<comment type="similarity">
    <text evidence="7">Belongs to the CobU/CobP family.</text>
</comment>
<feature type="non-terminal residue" evidence="20">
    <location>
        <position position="1"/>
    </location>
</feature>
<dbReference type="PANTHER" id="PTHR34848">
    <property type="match status" value="1"/>
</dbReference>
<keyword evidence="15 19" id="KW-0342">GTP-binding</keyword>
<dbReference type="InterPro" id="IPR027417">
    <property type="entry name" value="P-loop_NTPase"/>
</dbReference>
<protein>
    <recommendedName>
        <fullName evidence="16">Adenosylcobinamide kinase</fullName>
        <ecNumber evidence="8">2.7.1.156</ecNumber>
        <ecNumber evidence="9">2.7.7.62</ecNumber>
    </recommendedName>
    <alternativeName>
        <fullName evidence="17">Adenosylcobinamide-phosphate guanylyltransferase</fullName>
    </alternativeName>
</protein>
<dbReference type="Proteomes" id="UP000287439">
    <property type="component" value="Unassembled WGS sequence"/>
</dbReference>
<comment type="catalytic activity">
    <reaction evidence="2">
        <text>adenosylcob(III)inamide phosphate + GTP + H(+) = adenosylcob(III)inamide-GDP + diphosphate</text>
        <dbReference type="Rhea" id="RHEA:22712"/>
        <dbReference type="ChEBI" id="CHEBI:15378"/>
        <dbReference type="ChEBI" id="CHEBI:33019"/>
        <dbReference type="ChEBI" id="CHEBI:37565"/>
        <dbReference type="ChEBI" id="CHEBI:58502"/>
        <dbReference type="ChEBI" id="CHEBI:60487"/>
        <dbReference type="EC" id="2.7.7.62"/>
    </reaction>
</comment>
<evidence type="ECO:0000256" key="10">
    <source>
        <dbReference type="ARBA" id="ARBA00022573"/>
    </source>
</evidence>
<comment type="pathway">
    <text evidence="5">Cofactor biosynthesis; adenosylcobalamin biosynthesis; adenosylcobalamin from cob(II)yrinate a,c-diamide: step 6/7.</text>
</comment>
<dbReference type="GO" id="GO:0005525">
    <property type="term" value="F:GTP binding"/>
    <property type="evidence" value="ECO:0007669"/>
    <property type="project" value="UniProtKB-KW"/>
</dbReference>
<evidence type="ECO:0000256" key="8">
    <source>
        <dbReference type="ARBA" id="ARBA00012016"/>
    </source>
</evidence>
<dbReference type="GO" id="GO:0005524">
    <property type="term" value="F:ATP binding"/>
    <property type="evidence" value="ECO:0007669"/>
    <property type="project" value="UniProtKB-KW"/>
</dbReference>
<sequence>GKSRHAQRLAGPWATLIATAEARDGEMAERIACHRAERPPTWETLEEPLDLVEALKRARYPTVVVDCVTLWVSNLLERDRDPLAEARQFLEAVSSSGKRVIAISNEVGMGIVPANPLARRYRDLLGEVNALLAKAAQEVYLLIAGRPLKL</sequence>
<evidence type="ECO:0000256" key="4">
    <source>
        <dbReference type="ARBA" id="ARBA00003889"/>
    </source>
</evidence>
<evidence type="ECO:0000313" key="20">
    <source>
        <dbReference type="EMBL" id="RTH17248.1"/>
    </source>
</evidence>
<comment type="pathway">
    <text evidence="6">Cofactor biosynthesis; adenosylcobalamin biosynthesis; adenosylcobalamin from cob(II)yrinate a,c-diamide: step 5/7.</text>
</comment>
<evidence type="ECO:0000256" key="13">
    <source>
        <dbReference type="ARBA" id="ARBA00022777"/>
    </source>
</evidence>
<feature type="binding site" evidence="19">
    <location>
        <position position="66"/>
    </location>
    <ligand>
        <name>GTP</name>
        <dbReference type="ChEBI" id="CHEBI:37565"/>
    </ligand>
</feature>
<comment type="catalytic activity">
    <reaction evidence="3">
        <text>adenosylcob(III)inamide + GTP = adenosylcob(III)inamide phosphate + GDP + H(+)</text>
        <dbReference type="Rhea" id="RHEA:15765"/>
        <dbReference type="ChEBI" id="CHEBI:2480"/>
        <dbReference type="ChEBI" id="CHEBI:15378"/>
        <dbReference type="ChEBI" id="CHEBI:37565"/>
        <dbReference type="ChEBI" id="CHEBI:58189"/>
        <dbReference type="ChEBI" id="CHEBI:58502"/>
        <dbReference type="EC" id="2.7.1.156"/>
    </reaction>
</comment>
<feature type="binding site" evidence="19">
    <location>
        <begin position="18"/>
        <end position="20"/>
    </location>
    <ligand>
        <name>GTP</name>
        <dbReference type="ChEBI" id="CHEBI:37565"/>
    </ligand>
</feature>
<evidence type="ECO:0000256" key="18">
    <source>
        <dbReference type="PIRSR" id="PIRSR006135-1"/>
    </source>
</evidence>
<evidence type="ECO:0000256" key="15">
    <source>
        <dbReference type="ARBA" id="ARBA00023134"/>
    </source>
</evidence>
<evidence type="ECO:0000256" key="14">
    <source>
        <dbReference type="ARBA" id="ARBA00022840"/>
    </source>
</evidence>
<organism evidence="20 21">
    <name type="scientific">Thermus scotoductus</name>
    <dbReference type="NCBI Taxonomy" id="37636"/>
    <lineage>
        <taxon>Bacteria</taxon>
        <taxon>Thermotogati</taxon>
        <taxon>Deinococcota</taxon>
        <taxon>Deinococci</taxon>
        <taxon>Thermales</taxon>
        <taxon>Thermaceae</taxon>
        <taxon>Thermus</taxon>
    </lineage>
</organism>
<feature type="binding site" evidence="19">
    <location>
        <begin position="35"/>
        <end position="38"/>
    </location>
    <ligand>
        <name>GTP</name>
        <dbReference type="ChEBI" id="CHEBI:37565"/>
    </ligand>
</feature>
<comment type="function">
    <text evidence="4">Catalyzes ATP-dependent phosphorylation of adenosylcobinamide and addition of GMP to adenosylcobinamide phosphate.</text>
</comment>
<evidence type="ECO:0000256" key="19">
    <source>
        <dbReference type="PIRSR" id="PIRSR006135-2"/>
    </source>
</evidence>
<reference evidence="20 21" key="1">
    <citation type="journal article" date="2019" name="Extremophiles">
        <title>Biogeography of thermophiles and predominance of Thermus scotoductus in domestic water heaters.</title>
        <authorList>
            <person name="Wilpiszeski R.L."/>
            <person name="Zhang Z."/>
            <person name="House C.H."/>
        </authorList>
    </citation>
    <scope>NUCLEOTIDE SEQUENCE [LARGE SCALE GENOMIC DNA]</scope>
    <source>
        <strain evidence="20 21">28_S28</strain>
    </source>
</reference>
<dbReference type="GO" id="GO:0009236">
    <property type="term" value="P:cobalamin biosynthetic process"/>
    <property type="evidence" value="ECO:0007669"/>
    <property type="project" value="UniProtKB-UniPathway"/>
</dbReference>
<feature type="binding site" evidence="19">
    <location>
        <position position="46"/>
    </location>
    <ligand>
        <name>GTP</name>
        <dbReference type="ChEBI" id="CHEBI:37565"/>
    </ligand>
</feature>
<evidence type="ECO:0000313" key="21">
    <source>
        <dbReference type="Proteomes" id="UP000287439"/>
    </source>
</evidence>
<evidence type="ECO:0000256" key="2">
    <source>
        <dbReference type="ARBA" id="ARBA00000711"/>
    </source>
</evidence>
<comment type="caution">
    <text evidence="20">The sequence shown here is derived from an EMBL/GenBank/DDBJ whole genome shotgun (WGS) entry which is preliminary data.</text>
</comment>
<evidence type="ECO:0000256" key="17">
    <source>
        <dbReference type="ARBA" id="ARBA00030571"/>
    </source>
</evidence>
<evidence type="ECO:0000256" key="9">
    <source>
        <dbReference type="ARBA" id="ARBA00012523"/>
    </source>
</evidence>
<dbReference type="RefSeq" id="WP_172958189.1">
    <property type="nucleotide sequence ID" value="NZ_PELV01000291.1"/>
</dbReference>
<dbReference type="PIRSF" id="PIRSF006135">
    <property type="entry name" value="CobU"/>
    <property type="match status" value="1"/>
</dbReference>
<dbReference type="GO" id="GO:0008820">
    <property type="term" value="F:cobinamide phosphate guanylyltransferase activity"/>
    <property type="evidence" value="ECO:0007669"/>
    <property type="project" value="UniProtKB-EC"/>
</dbReference>
<comment type="catalytic activity">
    <reaction evidence="1">
        <text>adenosylcob(III)inamide + ATP = adenosylcob(III)inamide phosphate + ADP + H(+)</text>
        <dbReference type="Rhea" id="RHEA:15769"/>
        <dbReference type="ChEBI" id="CHEBI:2480"/>
        <dbReference type="ChEBI" id="CHEBI:15378"/>
        <dbReference type="ChEBI" id="CHEBI:30616"/>
        <dbReference type="ChEBI" id="CHEBI:58502"/>
        <dbReference type="ChEBI" id="CHEBI:456216"/>
        <dbReference type="EC" id="2.7.1.156"/>
    </reaction>
</comment>
<name>A0A430RKP7_THESC</name>
<dbReference type="GO" id="GO:0043752">
    <property type="term" value="F:adenosylcobinamide kinase activity"/>
    <property type="evidence" value="ECO:0007669"/>
    <property type="project" value="UniProtKB-EC"/>
</dbReference>
<keyword evidence="10" id="KW-0169">Cobalamin biosynthesis</keyword>
<evidence type="ECO:0000256" key="7">
    <source>
        <dbReference type="ARBA" id="ARBA00007490"/>
    </source>
</evidence>
<dbReference type="EC" id="2.7.1.156" evidence="8"/>
<keyword evidence="13" id="KW-0418">Kinase</keyword>
<evidence type="ECO:0000256" key="6">
    <source>
        <dbReference type="ARBA" id="ARBA00005159"/>
    </source>
</evidence>
<feature type="active site" description="GMP-histidine intermediate" evidence="18">
    <location>
        <position position="34"/>
    </location>
</feature>
<evidence type="ECO:0000256" key="12">
    <source>
        <dbReference type="ARBA" id="ARBA00022741"/>
    </source>
</evidence>
<dbReference type="Gene3D" id="3.40.50.300">
    <property type="entry name" value="P-loop containing nucleotide triphosphate hydrolases"/>
    <property type="match status" value="1"/>
</dbReference>
<dbReference type="EC" id="2.7.7.62" evidence="9"/>
<dbReference type="SUPFAM" id="SSF52540">
    <property type="entry name" value="P-loop containing nucleoside triphosphate hydrolases"/>
    <property type="match status" value="1"/>
</dbReference>
<keyword evidence="11" id="KW-0808">Transferase</keyword>
<proteinExistence type="inferred from homology"/>
<evidence type="ECO:0000256" key="16">
    <source>
        <dbReference type="ARBA" id="ARBA00029570"/>
    </source>
</evidence>